<feature type="chain" id="PRO_5016086902" evidence="1">
    <location>
        <begin position="26"/>
        <end position="176"/>
    </location>
</feature>
<dbReference type="EMBL" id="POUD01000569">
    <property type="protein sequence ID" value="PZG01413.1"/>
    <property type="molecule type" value="Genomic_DNA"/>
</dbReference>
<dbReference type="OrthoDB" id="3529411at2"/>
<name>A0A2W2CS36_9ACTN</name>
<evidence type="ECO:0000313" key="2">
    <source>
        <dbReference type="EMBL" id="PZG01413.1"/>
    </source>
</evidence>
<proteinExistence type="predicted"/>
<organism evidence="2 3">
    <name type="scientific">Nonomuraea aridisoli</name>
    <dbReference type="NCBI Taxonomy" id="2070368"/>
    <lineage>
        <taxon>Bacteria</taxon>
        <taxon>Bacillati</taxon>
        <taxon>Actinomycetota</taxon>
        <taxon>Actinomycetes</taxon>
        <taxon>Streptosporangiales</taxon>
        <taxon>Streptosporangiaceae</taxon>
        <taxon>Nonomuraea</taxon>
    </lineage>
</organism>
<accession>A0A2W2CS36</accession>
<dbReference type="AlphaFoldDB" id="A0A2W2CS36"/>
<evidence type="ECO:0000256" key="1">
    <source>
        <dbReference type="SAM" id="SignalP"/>
    </source>
</evidence>
<keyword evidence="1" id="KW-0732">Signal</keyword>
<gene>
    <name evidence="2" type="ORF">C1J01_48035</name>
</gene>
<sequence length="176" mass="18529">MSAVVRALPVLVALPFLAAPSPAYAATEISCRAAGNAHFLPGVQMTVQSQHVTYRGTQQDCIDHSALGITAVRFSAEFEGVDLACVDRDFARGTGTATLQWQLGKAKPTSTADVAIEDTTANRVTMWGVVREGVFEGRRFRGAFDTSLLGGAGRCEAGALFGGVRSAPFEGSFSID</sequence>
<dbReference type="RefSeq" id="WP_111185828.1">
    <property type="nucleotide sequence ID" value="NZ_POUD01000569.1"/>
</dbReference>
<dbReference type="Proteomes" id="UP000249304">
    <property type="component" value="Unassembled WGS sequence"/>
</dbReference>
<keyword evidence="3" id="KW-1185">Reference proteome</keyword>
<protein>
    <submittedName>
        <fullName evidence="2">Uncharacterized protein</fullName>
    </submittedName>
</protein>
<reference evidence="2 3" key="1">
    <citation type="submission" date="2018-01" db="EMBL/GenBank/DDBJ databases">
        <title>Draft genome sequence of Nonomuraea sp. KC333.</title>
        <authorList>
            <person name="Sahin N."/>
            <person name="Saygin H."/>
            <person name="Ay H."/>
        </authorList>
    </citation>
    <scope>NUCLEOTIDE SEQUENCE [LARGE SCALE GENOMIC DNA]</scope>
    <source>
        <strain evidence="2 3">KC333</strain>
    </source>
</reference>
<feature type="signal peptide" evidence="1">
    <location>
        <begin position="1"/>
        <end position="25"/>
    </location>
</feature>
<comment type="caution">
    <text evidence="2">The sequence shown here is derived from an EMBL/GenBank/DDBJ whole genome shotgun (WGS) entry which is preliminary data.</text>
</comment>
<evidence type="ECO:0000313" key="3">
    <source>
        <dbReference type="Proteomes" id="UP000249304"/>
    </source>
</evidence>